<reference evidence="4 5" key="1">
    <citation type="submission" date="2023-05" db="EMBL/GenBank/DDBJ databases">
        <title>Streptantibioticus silvisoli sp. nov., acidotolerant actinomycetes 1 from pine litter.</title>
        <authorList>
            <person name="Swiecimska M."/>
            <person name="Golinska P."/>
            <person name="Sangal V."/>
            <person name="Wachnowicz B."/>
            <person name="Goodfellow M."/>
        </authorList>
    </citation>
    <scope>NUCLEOTIDE SEQUENCE [LARGE SCALE GENOMIC DNA]</scope>
    <source>
        <strain evidence="4 5">DSM 42109</strain>
    </source>
</reference>
<feature type="compositionally biased region" description="Low complexity" evidence="1">
    <location>
        <begin position="411"/>
        <end position="426"/>
    </location>
</feature>
<sequence>MGERADGHEAVALDIEGAGRSETAEHSGPAERPERVGRPERPEREATERKAGEDVLRQRLGALRELVGLSRTRLDGEVLAEAGRVLDAAAARRGLPRAYTTVALAGATGSGKSSLFNALTGARFSEVAMRRPTTAAPVSCTWEAAGADGADGLLDRLGIPAHARHRTRDGALSGLVLVDLPDHDSVAKDHREQVDRMLELVDAVVWVVDPEKYADAVLHEQYLRRLAGHAEVTFIVLNQTDRLTSDAVDAVLDDLRRLLDEDGMALGEHGEPGAAVLSASALTGEGVALLREELGEFVTAQRAAVLRLNADLDGAMERLQPVYADPGIGGAPGLTEPAREDFEDRLAIAVGAAAAGQAAERAWLRQAGHASATPWVRLLRRYSARTALSRNDAVRGEAVRDESLRKDAVRGDATGTATGDRAAVDGSARDRSAAGGASCTRAEARGTVSRVARPRESLQHARAARPVVAQAVRELADAAAYGLPDAWARTVRESARRGAAGLPEALDAVMEVGAVGAGRGEGARGGQAERAAHTGRAEGPEGAVPEPVPQPGSASRDDGAEPGDAAGADVHAGAGAGAGAGVGDADGVAQPRGEGTPRAPRVLRPPRAAGAARPSRPPRPPWWTAARVGQGLLLGTQVLSVVWAVAMVAFGGGNLGGALAPCALFLAATAGGPLLAWGCRAMARGPARAYGLEEERRLRRLAAGCGRTRVLEPVATELMRYREVREQYAIAAGVVRA</sequence>
<dbReference type="Pfam" id="PF01926">
    <property type="entry name" value="MMR_HSR1"/>
    <property type="match status" value="1"/>
</dbReference>
<feature type="compositionally biased region" description="Low complexity" evidence="1">
    <location>
        <begin position="562"/>
        <end position="573"/>
    </location>
</feature>
<dbReference type="Proteomes" id="UP001214441">
    <property type="component" value="Unassembled WGS sequence"/>
</dbReference>
<feature type="region of interest" description="Disordered" evidence="1">
    <location>
        <begin position="410"/>
        <end position="463"/>
    </location>
</feature>
<dbReference type="Gene3D" id="3.40.50.300">
    <property type="entry name" value="P-loop containing nucleotide triphosphate hydrolases"/>
    <property type="match status" value="1"/>
</dbReference>
<accession>A0ABT7A7K8</accession>
<name>A0ABT7A7K8_9ACTN</name>
<dbReference type="InterPro" id="IPR006073">
    <property type="entry name" value="GTP-bd"/>
</dbReference>
<feature type="domain" description="G" evidence="3">
    <location>
        <begin position="101"/>
        <end position="238"/>
    </location>
</feature>
<proteinExistence type="predicted"/>
<keyword evidence="2" id="KW-0812">Transmembrane</keyword>
<dbReference type="InterPro" id="IPR005662">
    <property type="entry name" value="GTPase_Era-like"/>
</dbReference>
<protein>
    <submittedName>
        <fullName evidence="4">50S ribosome-binding GTPase</fullName>
    </submittedName>
</protein>
<comment type="caution">
    <text evidence="4">The sequence shown here is derived from an EMBL/GenBank/DDBJ whole genome shotgun (WGS) entry which is preliminary data.</text>
</comment>
<dbReference type="InterPro" id="IPR027417">
    <property type="entry name" value="P-loop_NTPase"/>
</dbReference>
<dbReference type="PANTHER" id="PTHR42698:SF1">
    <property type="entry name" value="GTPASE ERA, MITOCHONDRIAL"/>
    <property type="match status" value="1"/>
</dbReference>
<organism evidence="4 5">
    <name type="scientific">Streptomyces iconiensis</name>
    <dbReference type="NCBI Taxonomy" id="1384038"/>
    <lineage>
        <taxon>Bacteria</taxon>
        <taxon>Bacillati</taxon>
        <taxon>Actinomycetota</taxon>
        <taxon>Actinomycetes</taxon>
        <taxon>Kitasatosporales</taxon>
        <taxon>Streptomycetaceae</taxon>
        <taxon>Streptomyces</taxon>
    </lineage>
</organism>
<feature type="region of interest" description="Disordered" evidence="1">
    <location>
        <begin position="1"/>
        <end position="53"/>
    </location>
</feature>
<dbReference type="EMBL" id="JANCPR020000043">
    <property type="protein sequence ID" value="MDJ1136618.1"/>
    <property type="molecule type" value="Genomic_DNA"/>
</dbReference>
<evidence type="ECO:0000313" key="4">
    <source>
        <dbReference type="EMBL" id="MDJ1136618.1"/>
    </source>
</evidence>
<feature type="compositionally biased region" description="Gly residues" evidence="1">
    <location>
        <begin position="574"/>
        <end position="584"/>
    </location>
</feature>
<feature type="region of interest" description="Disordered" evidence="1">
    <location>
        <begin position="519"/>
        <end position="622"/>
    </location>
</feature>
<keyword evidence="2" id="KW-0472">Membrane</keyword>
<evidence type="ECO:0000256" key="2">
    <source>
        <dbReference type="SAM" id="Phobius"/>
    </source>
</evidence>
<feature type="compositionally biased region" description="Basic and acidic residues" evidence="1">
    <location>
        <begin position="530"/>
        <end position="539"/>
    </location>
</feature>
<keyword evidence="5" id="KW-1185">Reference proteome</keyword>
<dbReference type="PANTHER" id="PTHR42698">
    <property type="entry name" value="GTPASE ERA"/>
    <property type="match status" value="1"/>
</dbReference>
<gene>
    <name evidence="4" type="ORF">NMN56_032655</name>
</gene>
<feature type="transmembrane region" description="Helical" evidence="2">
    <location>
        <begin position="658"/>
        <end position="678"/>
    </location>
</feature>
<evidence type="ECO:0000256" key="1">
    <source>
        <dbReference type="SAM" id="MobiDB-lite"/>
    </source>
</evidence>
<feature type="compositionally biased region" description="Low complexity" evidence="1">
    <location>
        <begin position="597"/>
        <end position="614"/>
    </location>
</feature>
<evidence type="ECO:0000259" key="3">
    <source>
        <dbReference type="Pfam" id="PF01926"/>
    </source>
</evidence>
<dbReference type="SUPFAM" id="SSF52540">
    <property type="entry name" value="P-loop containing nucleoside triphosphate hydrolases"/>
    <property type="match status" value="1"/>
</dbReference>
<keyword evidence="2" id="KW-1133">Transmembrane helix</keyword>
<evidence type="ECO:0000313" key="5">
    <source>
        <dbReference type="Proteomes" id="UP001214441"/>
    </source>
</evidence>